<dbReference type="Proteomes" id="UP000297762">
    <property type="component" value="Unassembled WGS sequence"/>
</dbReference>
<accession>A0A4R9KDF2</accession>
<reference evidence="1" key="1">
    <citation type="journal article" date="2019" name="PLoS Negl. Trop. Dis.">
        <title>Revisiting the worldwide diversity of Leptospira species in the environment.</title>
        <authorList>
            <person name="Vincent A.T."/>
            <person name="Schiettekatte O."/>
            <person name="Bourhy P."/>
            <person name="Veyrier F.J."/>
            <person name="Picardeau M."/>
        </authorList>
    </citation>
    <scope>NUCLEOTIDE SEQUENCE [LARGE SCALE GENOMIC DNA]</scope>
    <source>
        <strain evidence="1">201702455</strain>
    </source>
</reference>
<dbReference type="OrthoDB" id="339518at2"/>
<dbReference type="EMBL" id="RQGF01000009">
    <property type="protein sequence ID" value="TGL64141.1"/>
    <property type="molecule type" value="Genomic_DNA"/>
</dbReference>
<evidence type="ECO:0000313" key="2">
    <source>
        <dbReference type="Proteomes" id="UP000297762"/>
    </source>
</evidence>
<gene>
    <name evidence="1" type="ORF">EHQ64_03890</name>
</gene>
<sequence length="317" mass="36602">MATQLEIALELAEEIKKINQQEDNRIPSSDSFLKDMIAFFSRDIYEIRQTLEMLKEAKYIFIIKIVLPESSKNSREQDLGVDAYIYADLKIVNDLKGFAEKKLEKAYEATYYKRKSPFQITRELFPKIKEHNNTPLGRFINIAVMLEEYQRVLTAAPNDYDDNRRRNVLAEVLERAGTPVTVARDIPDYEISSIGGNSSGSPLGFKRAADAVASNEVAFNPKSPWSRLTSKFSVEFLVRIHLRKYEFDTIRKLILSGKLVTFEDLKYVRDSIHTMENHTHLDPLLRNYTDEMTELRRLAQKKMNILKGITNSGSIQH</sequence>
<dbReference type="AlphaFoldDB" id="A0A4R9KDF2"/>
<protein>
    <submittedName>
        <fullName evidence="1">Uncharacterized protein</fullName>
    </submittedName>
</protein>
<evidence type="ECO:0000313" key="1">
    <source>
        <dbReference type="EMBL" id="TGL64141.1"/>
    </source>
</evidence>
<dbReference type="RefSeq" id="WP_135648188.1">
    <property type="nucleotide sequence ID" value="NZ_RQGF01000009.1"/>
</dbReference>
<keyword evidence="2" id="KW-1185">Reference proteome</keyword>
<proteinExistence type="predicted"/>
<organism evidence="1 2">
    <name type="scientific">Leptospira sarikeiensis</name>
    <dbReference type="NCBI Taxonomy" id="2484943"/>
    <lineage>
        <taxon>Bacteria</taxon>
        <taxon>Pseudomonadati</taxon>
        <taxon>Spirochaetota</taxon>
        <taxon>Spirochaetia</taxon>
        <taxon>Leptospirales</taxon>
        <taxon>Leptospiraceae</taxon>
        <taxon>Leptospira</taxon>
    </lineage>
</organism>
<name>A0A4R9KDF2_9LEPT</name>
<comment type="caution">
    <text evidence="1">The sequence shown here is derived from an EMBL/GenBank/DDBJ whole genome shotgun (WGS) entry which is preliminary data.</text>
</comment>